<dbReference type="EMBL" id="MN812206">
    <property type="protein sequence ID" value="QHB38632.1"/>
    <property type="molecule type" value="Genomic_DNA"/>
</dbReference>
<sequence length="75" mass="8841">MKAITEILNTTTAKKMVANLSFSYELNKSNFSEFNFIDELPLKQQELFDTIYQLLDYNRVELALMLIQNKLTFKN</sequence>
<dbReference type="Proteomes" id="UP000464173">
    <property type="component" value="Segment"/>
</dbReference>
<gene>
    <name evidence="1" type="ORF">filifjonk91_gp015</name>
</gene>
<reference evidence="1 2" key="1">
    <citation type="journal article" date="2020" name="Viruses">
        <title>Diversity and Host Interactions Among Virulent and Temperate Baltic Sea Flavobacterium Phages.</title>
        <authorList>
            <person name="Nilsson E."/>
            <person name="Bayfield O.W."/>
            <person name="Lundin D."/>
            <person name="Antson A.A."/>
            <person name="Holmfeldt K."/>
        </authorList>
    </citation>
    <scope>NUCLEOTIDE SEQUENCE [LARGE SCALE GENOMIC DNA]</scope>
</reference>
<proteinExistence type="predicted"/>
<name>A0A6B9L9D5_9CAUD</name>
<protein>
    <submittedName>
        <fullName evidence="1">Uncharacterized protein</fullName>
    </submittedName>
</protein>
<organism evidence="1 2">
    <name type="scientific">Flavobacterium phage vB_FspS_filifjonk9-1</name>
    <dbReference type="NCBI Taxonomy" id="2686245"/>
    <lineage>
        <taxon>Viruses</taxon>
        <taxon>Duplodnaviria</taxon>
        <taxon>Heunggongvirae</taxon>
        <taxon>Uroviricota</taxon>
        <taxon>Caudoviricetes</taxon>
        <taxon>Muminvirus</taxon>
        <taxon>Muminvirus filifjonk</taxon>
    </lineage>
</organism>
<keyword evidence="2" id="KW-1185">Reference proteome</keyword>
<evidence type="ECO:0000313" key="2">
    <source>
        <dbReference type="Proteomes" id="UP000464173"/>
    </source>
</evidence>
<evidence type="ECO:0000313" key="1">
    <source>
        <dbReference type="EMBL" id="QHB38632.1"/>
    </source>
</evidence>
<accession>A0A6B9L9D5</accession>